<evidence type="ECO:0000256" key="1">
    <source>
        <dbReference type="SAM" id="Coils"/>
    </source>
</evidence>
<evidence type="ECO:0000313" key="2">
    <source>
        <dbReference type="EMBL" id="CDZ77029.1"/>
    </source>
</evidence>
<reference evidence="2 3" key="1">
    <citation type="submission" date="2014-06" db="EMBL/GenBank/DDBJ databases">
        <authorList>
            <person name="Urmite Genomes Urmite Genomes"/>
        </authorList>
    </citation>
    <scope>NUCLEOTIDE SEQUENCE [LARGE SCALE GENOMIC DNA]</scope>
</reference>
<name>A0A078KZ46_9GAMM</name>
<dbReference type="AlphaFoldDB" id="A0A078KZ46"/>
<dbReference type="eggNOG" id="ENOG5030T9X">
    <property type="taxonomic scope" value="Bacteria"/>
</dbReference>
<accession>A0A078KZ46</accession>
<dbReference type="STRING" id="1034943.BN59_01308"/>
<gene>
    <name evidence="2" type="ORF">BN59_01308</name>
</gene>
<sequence>MSITVFTWKDANKGLGYKRAVSALMFGGNVGHAALEVTWPADEAGKALAKKYGDDDGLVIGKRTETIPVKQEDGSYRAVKGVVYFSYFSWWPGHANGHHINTFQDDQDSEWENEPSRPIAPRFKEFIFGETEVPNVNKTTVKGVFTREREVEKLRHIVHPSLEEDFDDDPAYESLWVEREDLLAELNRLQNKANIFRTEIESAAVEGRTPDLSLNLTNEEYDRIDTINKEINSVNRQIHYCRQDFQERFKSSGHEPDYITTMPTDRDNSSLTHTLNTEKILDEMAALSRSDQAYDFTKLNCSTTAGRVLRAGIDDRLSSAMREDGVRVDKLAKTYIVTPTNLKVFASKIRSEITHLASNAARVVDQDKRASVTTDLIEEDDLDQDDQQQLRGHSL</sequence>
<dbReference type="Proteomes" id="UP000044071">
    <property type="component" value="Unassembled WGS sequence"/>
</dbReference>
<dbReference type="OrthoDB" id="5654228at2"/>
<keyword evidence="1" id="KW-0175">Coiled coil</keyword>
<dbReference type="EMBL" id="CCSB01000001">
    <property type="protein sequence ID" value="CDZ77029.1"/>
    <property type="molecule type" value="Genomic_DNA"/>
</dbReference>
<organism evidence="2 3">
    <name type="scientific">Legionella massiliensis</name>
    <dbReference type="NCBI Taxonomy" id="1034943"/>
    <lineage>
        <taxon>Bacteria</taxon>
        <taxon>Pseudomonadati</taxon>
        <taxon>Pseudomonadota</taxon>
        <taxon>Gammaproteobacteria</taxon>
        <taxon>Legionellales</taxon>
        <taxon>Legionellaceae</taxon>
        <taxon>Legionella</taxon>
    </lineage>
</organism>
<proteinExistence type="predicted"/>
<feature type="coiled-coil region" evidence="1">
    <location>
        <begin position="172"/>
        <end position="206"/>
    </location>
</feature>
<protein>
    <submittedName>
        <fullName evidence="2">Uncharacterized protein</fullName>
    </submittedName>
</protein>
<dbReference type="RefSeq" id="WP_052403155.1">
    <property type="nucleotide sequence ID" value="NZ_CCVW01000001.1"/>
</dbReference>
<evidence type="ECO:0000313" key="3">
    <source>
        <dbReference type="Proteomes" id="UP000044071"/>
    </source>
</evidence>
<keyword evidence="3" id="KW-1185">Reference proteome</keyword>